<dbReference type="RefSeq" id="WP_191761370.1">
    <property type="nucleotide sequence ID" value="NZ_VJXY01000056.1"/>
</dbReference>
<reference evidence="3" key="1">
    <citation type="submission" date="2019-07" db="EMBL/GenBank/DDBJ databases">
        <title>Toxilogical consequences of a new and cryptic species of cyanobacteria (Komarekiella delphini-convector) recovered from the epidermis of a bottlenose dolphin and 1500 ft. in the air.</title>
        <authorList>
            <person name="Brown A.O."/>
            <person name="Dvorak P."/>
            <person name="Villanueva C.D."/>
            <person name="Foss A.J."/>
            <person name="Garvey A.D."/>
            <person name="Gibson Q.A."/>
            <person name="Johansen J.R."/>
            <person name="Casamatta D.A."/>
        </authorList>
    </citation>
    <scope>NUCLEOTIDE SEQUENCE</scope>
    <source>
        <strain evidence="3">SJRDD-AB1</strain>
    </source>
</reference>
<accession>A0AA40VUW2</accession>
<dbReference type="PRINTS" id="PR00364">
    <property type="entry name" value="DISEASERSIST"/>
</dbReference>
<dbReference type="GO" id="GO:0005524">
    <property type="term" value="F:ATP binding"/>
    <property type="evidence" value="ECO:0007669"/>
    <property type="project" value="UniProtKB-KW"/>
</dbReference>
<keyword evidence="3" id="KW-0547">Nucleotide-binding</keyword>
<dbReference type="EMBL" id="VJXY01000056">
    <property type="protein sequence ID" value="MBD6620161.1"/>
    <property type="molecule type" value="Genomic_DNA"/>
</dbReference>
<comment type="caution">
    <text evidence="3">The sequence shown here is derived from an EMBL/GenBank/DDBJ whole genome shotgun (WGS) entry which is preliminary data.</text>
</comment>
<keyword evidence="4" id="KW-1185">Reference proteome</keyword>
<dbReference type="Proteomes" id="UP001165986">
    <property type="component" value="Unassembled WGS sequence"/>
</dbReference>
<evidence type="ECO:0000259" key="2">
    <source>
        <dbReference type="Pfam" id="PF26355"/>
    </source>
</evidence>
<dbReference type="InterPro" id="IPR049052">
    <property type="entry name" value="nSTAND1"/>
</dbReference>
<gene>
    <name evidence="3" type="ORF">FNW02_31310</name>
</gene>
<dbReference type="Pfam" id="PF20703">
    <property type="entry name" value="nSTAND1"/>
    <property type="match status" value="1"/>
</dbReference>
<dbReference type="PANTHER" id="PTHR47691:SF3">
    <property type="entry name" value="HTH-TYPE TRANSCRIPTIONAL REGULATOR RV0890C-RELATED"/>
    <property type="match status" value="1"/>
</dbReference>
<dbReference type="SUPFAM" id="SSF52540">
    <property type="entry name" value="P-loop containing nucleoside triphosphate hydrolases"/>
    <property type="match status" value="1"/>
</dbReference>
<keyword evidence="3" id="KW-0067">ATP-binding</keyword>
<evidence type="ECO:0000313" key="4">
    <source>
        <dbReference type="Proteomes" id="UP001165986"/>
    </source>
</evidence>
<dbReference type="Gene3D" id="3.40.50.300">
    <property type="entry name" value="P-loop containing nucleotide triphosphate hydrolases"/>
    <property type="match status" value="1"/>
</dbReference>
<evidence type="ECO:0000313" key="3">
    <source>
        <dbReference type="EMBL" id="MBD6620161.1"/>
    </source>
</evidence>
<sequence>MSVSNNLDINAALEILEDQVVQCVGRRLSEAEIIVIKGAWEGKDYKEMASDGGYNSYYLQQKIAPPLWNMLSKVIGNGVKVKKIYLKNILFKLAQKDYVEKLEFSEVENEQLIGTTLIYGQLPKIKSFYGRENEIQYLKRRITSSQETSISLIGVGGIGKSSLVAKLVEEILTENSDIYECIIWKKIDACSSLEELVDGLIKLLKLKINDGSESLQRKIFFLLKHLRLRRHLLVLDGLESLAQVENFEKKIEYGKFLLQLVDVNEQQRNFIIVTSQLPLEEIIEVDTTLLISSIKIQGLDQNAGIAMLREKGLYGESCKELIKAYRGNPSELKAVAERIYRFWEGDVEKFFEYKTTLMGQQLQSMLNHQFRQPGLLNDLQKNIMIYLAERVSEELASIPFHKIVEGMKKENASVSTSEVIMALEVLEQRSLIEVTKQSKKQEITYNLQPVVRKYILVDPLGLVYKNFKVSINGLKVSNHIQE</sequence>
<name>A0AA40VUW2_9NOST</name>
<dbReference type="PANTHER" id="PTHR47691">
    <property type="entry name" value="REGULATOR-RELATED"/>
    <property type="match status" value="1"/>
</dbReference>
<dbReference type="InterPro" id="IPR027417">
    <property type="entry name" value="P-loop_NTPase"/>
</dbReference>
<dbReference type="InterPro" id="IPR058651">
    <property type="entry name" value="HTH_VMAP-M9"/>
</dbReference>
<proteinExistence type="predicted"/>
<organism evidence="3 4">
    <name type="scientific">Komarekiella delphini-convector SJRDD-AB1</name>
    <dbReference type="NCBI Taxonomy" id="2593771"/>
    <lineage>
        <taxon>Bacteria</taxon>
        <taxon>Bacillati</taxon>
        <taxon>Cyanobacteriota</taxon>
        <taxon>Cyanophyceae</taxon>
        <taxon>Nostocales</taxon>
        <taxon>Nostocaceae</taxon>
        <taxon>Komarekiella</taxon>
        <taxon>Komarekiella delphini-convector</taxon>
    </lineage>
</organism>
<protein>
    <submittedName>
        <fullName evidence="3">ATP-binding protein</fullName>
    </submittedName>
</protein>
<evidence type="ECO:0000259" key="1">
    <source>
        <dbReference type="Pfam" id="PF20703"/>
    </source>
</evidence>
<dbReference type="AlphaFoldDB" id="A0AA40VUW2"/>
<dbReference type="Pfam" id="PF26355">
    <property type="entry name" value="HTH_VMAP-M9"/>
    <property type="match status" value="1"/>
</dbReference>
<feature type="domain" description="Novel STAND NTPase 1" evidence="1">
    <location>
        <begin position="126"/>
        <end position="273"/>
    </location>
</feature>
<feature type="domain" description="vWA-MoxR associated protein N-terminal HTH" evidence="2">
    <location>
        <begin position="8"/>
        <end position="90"/>
    </location>
</feature>